<dbReference type="EMBL" id="LAZR01014190">
    <property type="protein sequence ID" value="KKM18576.1"/>
    <property type="molecule type" value="Genomic_DNA"/>
</dbReference>
<reference evidence="1" key="1">
    <citation type="journal article" date="2015" name="Nature">
        <title>Complex archaea that bridge the gap between prokaryotes and eukaryotes.</title>
        <authorList>
            <person name="Spang A."/>
            <person name="Saw J.H."/>
            <person name="Jorgensen S.L."/>
            <person name="Zaremba-Niedzwiedzka K."/>
            <person name="Martijn J."/>
            <person name="Lind A.E."/>
            <person name="van Eijk R."/>
            <person name="Schleper C."/>
            <person name="Guy L."/>
            <person name="Ettema T.J."/>
        </authorList>
    </citation>
    <scope>NUCLEOTIDE SEQUENCE</scope>
</reference>
<protein>
    <submittedName>
        <fullName evidence="1">Uncharacterized protein</fullName>
    </submittedName>
</protein>
<evidence type="ECO:0000313" key="1">
    <source>
        <dbReference type="EMBL" id="KKM18576.1"/>
    </source>
</evidence>
<gene>
    <name evidence="1" type="ORF">LCGC14_1664280</name>
</gene>
<name>A0A0F9HT70_9ZZZZ</name>
<sequence>MRQQSVQVARCLLETQRLFKAPEDCMDAEEEFARHEGRVLASFDLHWTFGWNSDVVTFVFREGYNSKIIL</sequence>
<comment type="caution">
    <text evidence="1">The sequence shown here is derived from an EMBL/GenBank/DDBJ whole genome shotgun (WGS) entry which is preliminary data.</text>
</comment>
<dbReference type="AlphaFoldDB" id="A0A0F9HT70"/>
<organism evidence="1">
    <name type="scientific">marine sediment metagenome</name>
    <dbReference type="NCBI Taxonomy" id="412755"/>
    <lineage>
        <taxon>unclassified sequences</taxon>
        <taxon>metagenomes</taxon>
        <taxon>ecological metagenomes</taxon>
    </lineage>
</organism>
<proteinExistence type="predicted"/>
<accession>A0A0F9HT70</accession>